<accession>A0A4Y7SIJ2</accession>
<dbReference type="Proteomes" id="UP000298030">
    <property type="component" value="Unassembled WGS sequence"/>
</dbReference>
<name>A0A4Y7SIJ2_COPMI</name>
<protein>
    <submittedName>
        <fullName evidence="2">Uncharacterized protein</fullName>
    </submittedName>
</protein>
<evidence type="ECO:0000313" key="2">
    <source>
        <dbReference type="EMBL" id="TEB21404.1"/>
    </source>
</evidence>
<gene>
    <name evidence="2" type="ORF">FA13DRAFT_133257</name>
</gene>
<sequence>MALFLAVRVNGRGQRGEGRTLWTSAQPSVSEPHVVGLSICSSALRSSNQRPLSSSPSTSNTHWFPRRSSLETMFVAPRVLPLLLSRDGDAAWHSPTSTWRTNPWKCLKLLRNFRNARGLSGIPIPQPGASPFHPDLPIPPFPSLFRPSPSCLCDQRTVPPLLPRSRGDSSLHAGALLRLASQAWKEPPQHRAVSGRTLSLSLSVRRLNPVRSFVQSMHITSLPFTRETTPPLAFPVPRGEGDRDTQAPKYRQAPNT</sequence>
<evidence type="ECO:0000313" key="3">
    <source>
        <dbReference type="Proteomes" id="UP000298030"/>
    </source>
</evidence>
<comment type="caution">
    <text evidence="2">The sequence shown here is derived from an EMBL/GenBank/DDBJ whole genome shotgun (WGS) entry which is preliminary data.</text>
</comment>
<proteinExistence type="predicted"/>
<dbReference type="EMBL" id="QPFP01000112">
    <property type="protein sequence ID" value="TEB21404.1"/>
    <property type="molecule type" value="Genomic_DNA"/>
</dbReference>
<dbReference type="AlphaFoldDB" id="A0A4Y7SIJ2"/>
<organism evidence="2 3">
    <name type="scientific">Coprinellus micaceus</name>
    <name type="common">Glistening ink-cap mushroom</name>
    <name type="synonym">Coprinus micaceus</name>
    <dbReference type="NCBI Taxonomy" id="71717"/>
    <lineage>
        <taxon>Eukaryota</taxon>
        <taxon>Fungi</taxon>
        <taxon>Dikarya</taxon>
        <taxon>Basidiomycota</taxon>
        <taxon>Agaricomycotina</taxon>
        <taxon>Agaricomycetes</taxon>
        <taxon>Agaricomycetidae</taxon>
        <taxon>Agaricales</taxon>
        <taxon>Agaricineae</taxon>
        <taxon>Psathyrellaceae</taxon>
        <taxon>Coprinellus</taxon>
    </lineage>
</organism>
<reference evidence="2 3" key="1">
    <citation type="journal article" date="2019" name="Nat. Ecol. Evol.">
        <title>Megaphylogeny resolves global patterns of mushroom evolution.</title>
        <authorList>
            <person name="Varga T."/>
            <person name="Krizsan K."/>
            <person name="Foldi C."/>
            <person name="Dima B."/>
            <person name="Sanchez-Garcia M."/>
            <person name="Sanchez-Ramirez S."/>
            <person name="Szollosi G.J."/>
            <person name="Szarkandi J.G."/>
            <person name="Papp V."/>
            <person name="Albert L."/>
            <person name="Andreopoulos W."/>
            <person name="Angelini C."/>
            <person name="Antonin V."/>
            <person name="Barry K.W."/>
            <person name="Bougher N.L."/>
            <person name="Buchanan P."/>
            <person name="Buyck B."/>
            <person name="Bense V."/>
            <person name="Catcheside P."/>
            <person name="Chovatia M."/>
            <person name="Cooper J."/>
            <person name="Damon W."/>
            <person name="Desjardin D."/>
            <person name="Finy P."/>
            <person name="Geml J."/>
            <person name="Haridas S."/>
            <person name="Hughes K."/>
            <person name="Justo A."/>
            <person name="Karasinski D."/>
            <person name="Kautmanova I."/>
            <person name="Kiss B."/>
            <person name="Kocsube S."/>
            <person name="Kotiranta H."/>
            <person name="LaButti K.M."/>
            <person name="Lechner B.E."/>
            <person name="Liimatainen K."/>
            <person name="Lipzen A."/>
            <person name="Lukacs Z."/>
            <person name="Mihaltcheva S."/>
            <person name="Morgado L.N."/>
            <person name="Niskanen T."/>
            <person name="Noordeloos M.E."/>
            <person name="Ohm R.A."/>
            <person name="Ortiz-Santana B."/>
            <person name="Ovrebo C."/>
            <person name="Racz N."/>
            <person name="Riley R."/>
            <person name="Savchenko A."/>
            <person name="Shiryaev A."/>
            <person name="Soop K."/>
            <person name="Spirin V."/>
            <person name="Szebenyi C."/>
            <person name="Tomsovsky M."/>
            <person name="Tulloss R.E."/>
            <person name="Uehling J."/>
            <person name="Grigoriev I.V."/>
            <person name="Vagvolgyi C."/>
            <person name="Papp T."/>
            <person name="Martin F.M."/>
            <person name="Miettinen O."/>
            <person name="Hibbett D.S."/>
            <person name="Nagy L.G."/>
        </authorList>
    </citation>
    <scope>NUCLEOTIDE SEQUENCE [LARGE SCALE GENOMIC DNA]</scope>
    <source>
        <strain evidence="2 3">FP101781</strain>
    </source>
</reference>
<evidence type="ECO:0000256" key="1">
    <source>
        <dbReference type="SAM" id="MobiDB-lite"/>
    </source>
</evidence>
<feature type="region of interest" description="Disordered" evidence="1">
    <location>
        <begin position="230"/>
        <end position="256"/>
    </location>
</feature>
<keyword evidence="3" id="KW-1185">Reference proteome</keyword>